<dbReference type="AlphaFoldDB" id="D1PYU0"/>
<gene>
    <name evidence="2" type="ORF">HMPREF0645_2125</name>
</gene>
<evidence type="ECO:0000313" key="2">
    <source>
        <dbReference type="EMBL" id="EFA43447.1"/>
    </source>
</evidence>
<feature type="signal peptide" evidence="1">
    <location>
        <begin position="1"/>
        <end position="20"/>
    </location>
</feature>
<dbReference type="HOGENOM" id="CLU_041004_0_0_10"/>
<protein>
    <recommendedName>
        <fullName evidence="4">DUF4270 domain-containing protein</fullName>
    </recommendedName>
</protein>
<dbReference type="PROSITE" id="PS51257">
    <property type="entry name" value="PROKAR_LIPOPROTEIN"/>
    <property type="match status" value="1"/>
</dbReference>
<proteinExistence type="predicted"/>
<keyword evidence="3" id="KW-1185">Reference proteome</keyword>
<dbReference type="Proteomes" id="UP000003160">
    <property type="component" value="Unassembled WGS sequence"/>
</dbReference>
<dbReference type="EMBL" id="ACKS01000080">
    <property type="protein sequence ID" value="EFA43447.1"/>
    <property type="molecule type" value="Genomic_DNA"/>
</dbReference>
<dbReference type="Pfam" id="PF14092">
    <property type="entry name" value="DUF4270"/>
    <property type="match status" value="1"/>
</dbReference>
<dbReference type="eggNOG" id="ENOG502ZBIE">
    <property type="taxonomic scope" value="Bacteria"/>
</dbReference>
<comment type="caution">
    <text evidence="2">The sequence shown here is derived from an EMBL/GenBank/DDBJ whole genome shotgun (WGS) entry which is preliminary data.</text>
</comment>
<evidence type="ECO:0000256" key="1">
    <source>
        <dbReference type="SAM" id="SignalP"/>
    </source>
</evidence>
<evidence type="ECO:0000313" key="3">
    <source>
        <dbReference type="Proteomes" id="UP000003160"/>
    </source>
</evidence>
<feature type="chain" id="PRO_5003026768" description="DUF4270 domain-containing protein" evidence="1">
    <location>
        <begin position="21"/>
        <end position="509"/>
    </location>
</feature>
<dbReference type="InterPro" id="IPR025366">
    <property type="entry name" value="DUF4270"/>
</dbReference>
<sequence>MNSKLLVSIALVCFAFMACDDTTDNIGASLTQSNDGVSVQAATFDVVSQSIKADSVLSRNVTGHLGKVRDPETGAYVTGNFMAQFNNVEGFDVFPPLDHLVTYDSDGKPTYGNKGIIMADSCELRLFVKNYYGDDKQNMKITAYEMDKPMNENRLYYSNFDPIEKGYIRDNGIHLDKVYNLTDYNISKNERDSMAYKTYITLKLNDKYTDRNNKSYTNYGSYILQKYYDNSSYFKNALTFRNHVVPGFYFKLKSGLGNMADITSSQLNVYFKFKTKYAYVDSTSGKAIKMYRDTVYRQVAVFWGTEEVLQTSNIINDPQTIDKLVADESCTYLKTPAGIFTELTLPVNEIMQEHTNDSIVSAKIIIPRLNNKVDSKYALNVPQNILMVPKDSLYSFFEQNKLYNNKTSYLATWAYKDPTHAKDNSYTFNNIAGLIAAMNNNKGKSENWNKVVLVPVALATTKTSSATGSGTTTTITKLSNEMSLTSTRLMKGTEKNSPIKISVIYSRFK</sequence>
<accession>D1PYU0</accession>
<name>D1PYU0_9BACT</name>
<evidence type="ECO:0008006" key="4">
    <source>
        <dbReference type="Google" id="ProtNLM"/>
    </source>
</evidence>
<keyword evidence="1" id="KW-0732">Signal</keyword>
<organism evidence="2 3">
    <name type="scientific">Hallella bergensis DSM 17361</name>
    <dbReference type="NCBI Taxonomy" id="585502"/>
    <lineage>
        <taxon>Bacteria</taxon>
        <taxon>Pseudomonadati</taxon>
        <taxon>Bacteroidota</taxon>
        <taxon>Bacteroidia</taxon>
        <taxon>Bacteroidales</taxon>
        <taxon>Prevotellaceae</taxon>
        <taxon>Hallella</taxon>
    </lineage>
</organism>
<dbReference type="RefSeq" id="WP_007174228.1">
    <property type="nucleotide sequence ID" value="NZ_GG704781.1"/>
</dbReference>
<reference evidence="2 3" key="1">
    <citation type="submission" date="2009-10" db="EMBL/GenBank/DDBJ databases">
        <authorList>
            <person name="Qin X."/>
            <person name="Bachman B."/>
            <person name="Battles P."/>
            <person name="Bell A."/>
            <person name="Bess C."/>
            <person name="Bickham C."/>
            <person name="Chaboub L."/>
            <person name="Chen D."/>
            <person name="Coyle M."/>
            <person name="Deiros D.R."/>
            <person name="Dinh H."/>
            <person name="Forbes L."/>
            <person name="Fowler G."/>
            <person name="Francisco L."/>
            <person name="Fu Q."/>
            <person name="Gubbala S."/>
            <person name="Hale W."/>
            <person name="Han Y."/>
            <person name="Hemphill L."/>
            <person name="Highlander S.K."/>
            <person name="Hirani K."/>
            <person name="Hogues M."/>
            <person name="Jackson L."/>
            <person name="Jakkamsetti A."/>
            <person name="Javaid M."/>
            <person name="Jiang H."/>
            <person name="Korchina V."/>
            <person name="Kovar C."/>
            <person name="Lara F."/>
            <person name="Lee S."/>
            <person name="Mata R."/>
            <person name="Mathew T."/>
            <person name="Moen C."/>
            <person name="Morales K."/>
            <person name="Munidasa M."/>
            <person name="Nazareth L."/>
            <person name="Ngo R."/>
            <person name="Nguyen L."/>
            <person name="Okwuonu G."/>
            <person name="Ongeri F."/>
            <person name="Patil S."/>
            <person name="Petrosino J."/>
            <person name="Pham C."/>
            <person name="Pham P."/>
            <person name="Pu L.-L."/>
            <person name="Puazo M."/>
            <person name="Raj R."/>
            <person name="Reid J."/>
            <person name="Rouhana J."/>
            <person name="Saada N."/>
            <person name="Shang Y."/>
            <person name="Simmons D."/>
            <person name="Thornton R."/>
            <person name="Warren J."/>
            <person name="Weissenberger G."/>
            <person name="Zhang J."/>
            <person name="Zhang L."/>
            <person name="Zhou C."/>
            <person name="Zhu D."/>
            <person name="Muzny D."/>
            <person name="Worley K."/>
            <person name="Gibbs R."/>
        </authorList>
    </citation>
    <scope>NUCLEOTIDE SEQUENCE [LARGE SCALE GENOMIC DNA]</scope>
    <source>
        <strain evidence="2 3">DSM 17361</strain>
    </source>
</reference>
<dbReference type="OrthoDB" id="1110209at2"/>